<dbReference type="InterPro" id="IPR054388">
    <property type="entry name" value="Tle1-like_C"/>
</dbReference>
<proteinExistence type="predicted"/>
<sequence length="107" mass="11019">MVAGAVVGAATLVGGVAFIIKQKKIQGKLLGLAGMAGAISLEAQARDILSGKPLPMLPGAELLQAFTLQPGAMVAQQKGVIEEQRLAQAKAAIQERWLAQAQSTITT</sequence>
<dbReference type="Pfam" id="PF22137">
    <property type="entry name" value="T6SS_Tle1-like_C"/>
    <property type="match status" value="1"/>
</dbReference>
<comment type="caution">
    <text evidence="2">The sequence shown here is derived from an EMBL/GenBank/DDBJ whole genome shotgun (WGS) entry which is preliminary data.</text>
</comment>
<feature type="domain" description="T6SS Phospholipase effector Tle1-like C-terminal" evidence="1">
    <location>
        <begin position="2"/>
        <end position="94"/>
    </location>
</feature>
<gene>
    <name evidence="2" type="ORF">ERS137968_04986</name>
</gene>
<dbReference type="EMBL" id="CWJL01000146">
    <property type="protein sequence ID" value="CRY69828.1"/>
    <property type="molecule type" value="Genomic_DNA"/>
</dbReference>
<dbReference type="Proteomes" id="UP000044625">
    <property type="component" value="Unassembled WGS sequence"/>
</dbReference>
<organism evidence="2 3">
    <name type="scientific">Yersinia pekkanenii</name>
    <dbReference type="NCBI Taxonomy" id="1288385"/>
    <lineage>
        <taxon>Bacteria</taxon>
        <taxon>Pseudomonadati</taxon>
        <taxon>Pseudomonadota</taxon>
        <taxon>Gammaproteobacteria</taxon>
        <taxon>Enterobacterales</taxon>
        <taxon>Yersiniaceae</taxon>
        <taxon>Yersinia</taxon>
    </lineage>
</organism>
<accession>A0ABM9U147</accession>
<evidence type="ECO:0000313" key="3">
    <source>
        <dbReference type="Proteomes" id="UP000044625"/>
    </source>
</evidence>
<reference evidence="2 3" key="1">
    <citation type="submission" date="2015-03" db="EMBL/GenBank/DDBJ databases">
        <authorList>
            <consortium name="Pathogen Informatics"/>
            <person name="Murphy D."/>
        </authorList>
    </citation>
    <scope>NUCLEOTIDE SEQUENCE [LARGE SCALE GENOMIC DNA]</scope>
    <source>
        <strain evidence="3">type strain: CIP110230</strain>
    </source>
</reference>
<keyword evidence="3" id="KW-1185">Reference proteome</keyword>
<evidence type="ECO:0000313" key="2">
    <source>
        <dbReference type="EMBL" id="CRY69828.1"/>
    </source>
</evidence>
<protein>
    <recommendedName>
        <fullName evidence="1">T6SS Phospholipase effector Tle1-like C-terminal domain-containing protein</fullName>
    </recommendedName>
</protein>
<name>A0ABM9U147_9GAMM</name>
<evidence type="ECO:0000259" key="1">
    <source>
        <dbReference type="Pfam" id="PF22137"/>
    </source>
</evidence>